<reference evidence="2 3" key="1">
    <citation type="journal article" date="2015" name="Microbes Environ.">
        <title>Distribution and evolution of nitrogen fixation genes in the phylum bacteroidetes.</title>
        <authorList>
            <person name="Inoue J."/>
            <person name="Oshima K."/>
            <person name="Suda W."/>
            <person name="Sakamoto M."/>
            <person name="Iino T."/>
            <person name="Noda S."/>
            <person name="Hongoh Y."/>
            <person name="Hattori M."/>
            <person name="Ohkuma M."/>
        </authorList>
    </citation>
    <scope>NUCLEOTIDE SEQUENCE [LARGE SCALE GENOMIC DNA]</scope>
    <source>
        <strain evidence="2 3">JCM 15093</strain>
    </source>
</reference>
<evidence type="ECO:0000259" key="1">
    <source>
        <dbReference type="Pfam" id="PF13612"/>
    </source>
</evidence>
<organism evidence="2 3">
    <name type="scientific">Bacteroides graminisolvens DSM 19988 = JCM 15093</name>
    <dbReference type="NCBI Taxonomy" id="1121097"/>
    <lineage>
        <taxon>Bacteria</taxon>
        <taxon>Pseudomonadati</taxon>
        <taxon>Bacteroidota</taxon>
        <taxon>Bacteroidia</taxon>
        <taxon>Bacteroidales</taxon>
        <taxon>Bacteroidaceae</taxon>
        <taxon>Bacteroides</taxon>
    </lineage>
</organism>
<gene>
    <name evidence="2" type="ORF">JCM15093_1851</name>
</gene>
<sequence>MPLRDKILLRKRSVIETINDELKNIVHAVHSRHRGLGNFLMDMISAIMHTASFLRNLPSNGR</sequence>
<name>A0A069D188_9BACE</name>
<accession>A0A069D188</accession>
<keyword evidence="3" id="KW-1185">Reference proteome</keyword>
<feature type="domain" description="Transposase DDE" evidence="1">
    <location>
        <begin position="3"/>
        <end position="35"/>
    </location>
</feature>
<dbReference type="AlphaFoldDB" id="A0A069D188"/>
<evidence type="ECO:0000313" key="2">
    <source>
        <dbReference type="EMBL" id="GAK36668.1"/>
    </source>
</evidence>
<dbReference type="Pfam" id="PF13612">
    <property type="entry name" value="DDE_Tnp_1_3"/>
    <property type="match status" value="1"/>
</dbReference>
<protein>
    <recommendedName>
        <fullName evidence="1">Transposase DDE domain-containing protein</fullName>
    </recommendedName>
</protein>
<dbReference type="Proteomes" id="UP000027601">
    <property type="component" value="Unassembled WGS sequence"/>
</dbReference>
<evidence type="ECO:0000313" key="3">
    <source>
        <dbReference type="Proteomes" id="UP000027601"/>
    </source>
</evidence>
<proteinExistence type="predicted"/>
<dbReference type="EMBL" id="BAJS01000009">
    <property type="protein sequence ID" value="GAK36668.1"/>
    <property type="molecule type" value="Genomic_DNA"/>
</dbReference>
<dbReference type="InterPro" id="IPR025668">
    <property type="entry name" value="Tnp_DDE_dom"/>
</dbReference>
<dbReference type="eggNOG" id="COG3039">
    <property type="taxonomic scope" value="Bacteria"/>
</dbReference>
<comment type="caution">
    <text evidence="2">The sequence shown here is derived from an EMBL/GenBank/DDBJ whole genome shotgun (WGS) entry which is preliminary data.</text>
</comment>